<gene>
    <name evidence="7" type="ORF">DFR50_15812</name>
</gene>
<evidence type="ECO:0000256" key="5">
    <source>
        <dbReference type="SAM" id="Phobius"/>
    </source>
</evidence>
<feature type="transmembrane region" description="Helical" evidence="5">
    <location>
        <begin position="33"/>
        <end position="51"/>
    </location>
</feature>
<keyword evidence="3 4" id="KW-0443">Lipid metabolism</keyword>
<sequence>MRLVIRYALVALAPLILLAWLWLAGTYSALRDSVGIAFVTTGFVTVFAWRGGSHRKPAFRGQFLRAFSIPQVYAWLIACWVLLGVLDRAMEPAPLPFTGHVASPVKVASQAADLRIGLALSGGGYRAALLHAGVLMELDQRGIPISNISSVSGGSIIGAYIAQGGDPAEFVKAVINGRFRFKRELLSALNLPRWLLPFGAFSRRDVQAAIVHRVLLSSPSSASAKPPALIVAMTDISRGISVGATDNGYLLAGPTTSRFFRTGEAITIDGLGDLATRVSISGAFPGAFPALRTNAIFTVNPEPLATSSDVREIGMTLVDGGVRDNLGLKLLENADASARGTSPTFVPWSGFQLGEEWKLDLIVISDGGKSLEADENNKGLLSEVMRAIDVTGLETGIVRIMTPEPPKVALSLPSSLSFGPDAIIVGFPHPHNAREQFFYFQPQQLDEATLDRIVELIPDRTTAKNTLDAYRRTRGPTNLTKVDLECVIPKKGSEDSTECRWWDLVRLVGTDIEGTVGVFRKSETLEDDYSEADATALVRLGRYLVLLNARNLDETLTKAAERKFPSRRKEP</sequence>
<dbReference type="AlphaFoldDB" id="A0A366EFL3"/>
<dbReference type="Pfam" id="PF01734">
    <property type="entry name" value="Patatin"/>
    <property type="match status" value="1"/>
</dbReference>
<evidence type="ECO:0000256" key="4">
    <source>
        <dbReference type="PROSITE-ProRule" id="PRU01161"/>
    </source>
</evidence>
<reference evidence="7 8" key="1">
    <citation type="submission" date="2018-06" db="EMBL/GenBank/DDBJ databases">
        <title>Genomic Encyclopedia of Type Strains, Phase IV (KMG-IV): sequencing the most valuable type-strain genomes for metagenomic binning, comparative biology and taxonomic classification.</title>
        <authorList>
            <person name="Goeker M."/>
        </authorList>
    </citation>
    <scope>NUCLEOTIDE SEQUENCE [LARGE SCALE GENOMIC DNA]</scope>
    <source>
        <strain evidence="7 8">DSM 24875</strain>
    </source>
</reference>
<evidence type="ECO:0000259" key="6">
    <source>
        <dbReference type="PROSITE" id="PS51635"/>
    </source>
</evidence>
<keyword evidence="8" id="KW-1185">Reference proteome</keyword>
<evidence type="ECO:0000256" key="1">
    <source>
        <dbReference type="ARBA" id="ARBA00022801"/>
    </source>
</evidence>
<feature type="transmembrane region" description="Helical" evidence="5">
    <location>
        <begin position="63"/>
        <end position="86"/>
    </location>
</feature>
<dbReference type="EMBL" id="QNRK01000058">
    <property type="protein sequence ID" value="RBP01182.1"/>
    <property type="molecule type" value="Genomic_DNA"/>
</dbReference>
<dbReference type="InterPro" id="IPR002641">
    <property type="entry name" value="PNPLA_dom"/>
</dbReference>
<proteinExistence type="predicted"/>
<dbReference type="PANTHER" id="PTHR14226:SF29">
    <property type="entry name" value="NEUROPATHY TARGET ESTERASE SWS"/>
    <property type="match status" value="1"/>
</dbReference>
<dbReference type="SUPFAM" id="SSF52151">
    <property type="entry name" value="FabD/lysophospholipase-like"/>
    <property type="match status" value="1"/>
</dbReference>
<feature type="short sequence motif" description="DGA/G" evidence="4">
    <location>
        <begin position="319"/>
        <end position="321"/>
    </location>
</feature>
<dbReference type="Proteomes" id="UP000253529">
    <property type="component" value="Unassembled WGS sequence"/>
</dbReference>
<organism evidence="7 8">
    <name type="scientific">Roseiarcus fermentans</name>
    <dbReference type="NCBI Taxonomy" id="1473586"/>
    <lineage>
        <taxon>Bacteria</taxon>
        <taxon>Pseudomonadati</taxon>
        <taxon>Pseudomonadota</taxon>
        <taxon>Alphaproteobacteria</taxon>
        <taxon>Hyphomicrobiales</taxon>
        <taxon>Roseiarcaceae</taxon>
        <taxon>Roseiarcus</taxon>
    </lineage>
</organism>
<comment type="caution">
    <text evidence="7">The sequence shown here is derived from an EMBL/GenBank/DDBJ whole genome shotgun (WGS) entry which is preliminary data.</text>
</comment>
<dbReference type="InterPro" id="IPR050301">
    <property type="entry name" value="NTE"/>
</dbReference>
<feature type="domain" description="PNPLA" evidence="6">
    <location>
        <begin position="119"/>
        <end position="332"/>
    </location>
</feature>
<evidence type="ECO:0000313" key="7">
    <source>
        <dbReference type="EMBL" id="RBP01182.1"/>
    </source>
</evidence>
<keyword evidence="1 4" id="KW-0378">Hydrolase</keyword>
<accession>A0A366EFL3</accession>
<evidence type="ECO:0000256" key="3">
    <source>
        <dbReference type="ARBA" id="ARBA00023098"/>
    </source>
</evidence>
<feature type="transmembrane region" description="Helical" evidence="5">
    <location>
        <begin position="7"/>
        <end position="27"/>
    </location>
</feature>
<protein>
    <submittedName>
        <fullName evidence="7">Patatin-like phospholipase</fullName>
    </submittedName>
</protein>
<dbReference type="InterPro" id="IPR016035">
    <property type="entry name" value="Acyl_Trfase/lysoPLipase"/>
</dbReference>
<dbReference type="OrthoDB" id="9813090at2"/>
<dbReference type="Gene3D" id="3.40.1090.10">
    <property type="entry name" value="Cytosolic phospholipase A2 catalytic domain"/>
    <property type="match status" value="1"/>
</dbReference>
<dbReference type="PANTHER" id="PTHR14226">
    <property type="entry name" value="NEUROPATHY TARGET ESTERASE/SWISS CHEESE D.MELANOGASTER"/>
    <property type="match status" value="1"/>
</dbReference>
<dbReference type="PROSITE" id="PS51635">
    <property type="entry name" value="PNPLA"/>
    <property type="match status" value="1"/>
</dbReference>
<dbReference type="GO" id="GO:0016787">
    <property type="term" value="F:hydrolase activity"/>
    <property type="evidence" value="ECO:0007669"/>
    <property type="project" value="UniProtKB-UniRule"/>
</dbReference>
<feature type="active site" description="Nucleophile" evidence="4">
    <location>
        <position position="152"/>
    </location>
</feature>
<evidence type="ECO:0000313" key="8">
    <source>
        <dbReference type="Proteomes" id="UP000253529"/>
    </source>
</evidence>
<dbReference type="RefSeq" id="WP_113893815.1">
    <property type="nucleotide sequence ID" value="NZ_QNRK01000058.1"/>
</dbReference>
<comment type="caution">
    <text evidence="4">Lacks conserved residue(s) required for the propagation of feature annotation.</text>
</comment>
<keyword evidence="5" id="KW-0812">Transmembrane</keyword>
<evidence type="ECO:0000256" key="2">
    <source>
        <dbReference type="ARBA" id="ARBA00022963"/>
    </source>
</evidence>
<dbReference type="GO" id="GO:0016042">
    <property type="term" value="P:lipid catabolic process"/>
    <property type="evidence" value="ECO:0007669"/>
    <property type="project" value="UniProtKB-UniRule"/>
</dbReference>
<feature type="active site" description="Proton acceptor" evidence="4">
    <location>
        <position position="319"/>
    </location>
</feature>
<keyword evidence="5" id="KW-1133">Transmembrane helix</keyword>
<keyword evidence="2 4" id="KW-0442">Lipid degradation</keyword>
<name>A0A366EFL3_9HYPH</name>
<keyword evidence="5" id="KW-0472">Membrane</keyword>